<dbReference type="Gene3D" id="1.20.120.1870">
    <property type="entry name" value="Fic/DOC protein, Fido domain"/>
    <property type="match status" value="1"/>
</dbReference>
<dbReference type="NCBIfam" id="TIGR01550">
    <property type="entry name" value="DOC_P1"/>
    <property type="match status" value="1"/>
</dbReference>
<gene>
    <name evidence="2" type="ORF">B5E88_08215</name>
</gene>
<feature type="domain" description="Fido" evidence="1">
    <location>
        <begin position="1"/>
        <end position="118"/>
    </location>
</feature>
<dbReference type="GO" id="GO:0016301">
    <property type="term" value="F:kinase activity"/>
    <property type="evidence" value="ECO:0007669"/>
    <property type="project" value="InterPro"/>
</dbReference>
<dbReference type="RefSeq" id="WP_016251094.1">
    <property type="nucleotide sequence ID" value="NZ_AP035890.1"/>
</dbReference>
<dbReference type="Pfam" id="PF02661">
    <property type="entry name" value="Fic"/>
    <property type="match status" value="1"/>
</dbReference>
<dbReference type="PROSITE" id="PS51459">
    <property type="entry name" value="FIDO"/>
    <property type="match status" value="1"/>
</dbReference>
<dbReference type="Proteomes" id="UP000196074">
    <property type="component" value="Unassembled WGS sequence"/>
</dbReference>
<dbReference type="InterPro" id="IPR003812">
    <property type="entry name" value="Fido"/>
</dbReference>
<accession>A0A1Y4QX08</accession>
<name>A0A1Y4QX08_9ENTE</name>
<evidence type="ECO:0000313" key="2">
    <source>
        <dbReference type="EMBL" id="OUQ09868.1"/>
    </source>
</evidence>
<proteinExistence type="predicted"/>
<dbReference type="GeneID" id="60872291"/>
<evidence type="ECO:0000313" key="3">
    <source>
        <dbReference type="Proteomes" id="UP000196074"/>
    </source>
</evidence>
<comment type="caution">
    <text evidence="2">The sequence shown here is derived from an EMBL/GenBank/DDBJ whole genome shotgun (WGS) entry which is preliminary data.</text>
</comment>
<dbReference type="PANTHER" id="PTHR39426:SF1">
    <property type="entry name" value="HOMOLOGY TO DEATH-ON-CURING PROTEIN OF PHAGE P1"/>
    <property type="match status" value="1"/>
</dbReference>
<dbReference type="InterPro" id="IPR006440">
    <property type="entry name" value="Doc"/>
</dbReference>
<dbReference type="InterPro" id="IPR053737">
    <property type="entry name" value="Type_II_TA_Toxin"/>
</dbReference>
<reference evidence="3" key="1">
    <citation type="submission" date="2017-04" db="EMBL/GenBank/DDBJ databases">
        <title>Function of individual gut microbiota members based on whole genome sequencing of pure cultures obtained from chicken caecum.</title>
        <authorList>
            <person name="Medvecky M."/>
            <person name="Cejkova D."/>
            <person name="Polansky O."/>
            <person name="Karasova D."/>
            <person name="Kubasova T."/>
            <person name="Cizek A."/>
            <person name="Rychlik I."/>
        </authorList>
    </citation>
    <scope>NUCLEOTIDE SEQUENCE [LARGE SCALE GENOMIC DNA]</scope>
    <source>
        <strain evidence="3">An144</strain>
    </source>
</reference>
<sequence length="124" mass="14388">MEYTIKVHDLIIDEIGGLKGIKDYGQLEIVLANIQNDLYYPTFADKLTHLMYSVVQLHMFLYGNKRLALLLGTYFMNINHYSYYTDIFSERMENVVDDVASGKISKEQLKEISIELLELDEIKG</sequence>
<organism evidence="2 3">
    <name type="scientific">Enterococcus cecorum</name>
    <dbReference type="NCBI Taxonomy" id="44008"/>
    <lineage>
        <taxon>Bacteria</taxon>
        <taxon>Bacillati</taxon>
        <taxon>Bacillota</taxon>
        <taxon>Bacilli</taxon>
        <taxon>Lactobacillales</taxon>
        <taxon>Enterococcaceae</taxon>
        <taxon>Enterococcus</taxon>
    </lineage>
</organism>
<dbReference type="EMBL" id="NFLC01000015">
    <property type="protein sequence ID" value="OUQ09868.1"/>
    <property type="molecule type" value="Genomic_DNA"/>
</dbReference>
<evidence type="ECO:0000259" key="1">
    <source>
        <dbReference type="PROSITE" id="PS51459"/>
    </source>
</evidence>
<dbReference type="AlphaFoldDB" id="A0A1Y4QX08"/>
<dbReference type="PANTHER" id="PTHR39426">
    <property type="entry name" value="HOMOLOGY TO DEATH-ON-CURING PROTEIN OF PHAGE P1"/>
    <property type="match status" value="1"/>
</dbReference>
<protein>
    <submittedName>
        <fullName evidence="2">Death-on-curing family protein</fullName>
    </submittedName>
</protein>